<dbReference type="Pfam" id="PF01467">
    <property type="entry name" value="CTP_transf_like"/>
    <property type="match status" value="1"/>
</dbReference>
<dbReference type="Proteomes" id="UP000604730">
    <property type="component" value="Unassembled WGS sequence"/>
</dbReference>
<name>A0ABS1IZF5_9FIRM</name>
<dbReference type="NCBIfam" id="TIGR00125">
    <property type="entry name" value="cyt_tran_rel"/>
    <property type="match status" value="1"/>
</dbReference>
<keyword evidence="7 10" id="KW-0067">ATP-binding</keyword>
<protein>
    <recommendedName>
        <fullName evidence="10">Probable nicotinate-nucleotide adenylyltransferase</fullName>
        <ecNumber evidence="10">2.7.7.18</ecNumber>
    </recommendedName>
    <alternativeName>
        <fullName evidence="10">Deamido-NAD(+) diphosphorylase</fullName>
    </alternativeName>
    <alternativeName>
        <fullName evidence="10">Deamido-NAD(+) pyrophosphorylase</fullName>
    </alternativeName>
    <alternativeName>
        <fullName evidence="10">Nicotinate mononucleotide adenylyltransferase</fullName>
        <shortName evidence="10">NaMN adenylyltransferase</shortName>
    </alternativeName>
</protein>
<evidence type="ECO:0000313" key="12">
    <source>
        <dbReference type="EMBL" id="MBK5897273.1"/>
    </source>
</evidence>
<dbReference type="SUPFAM" id="SSF52374">
    <property type="entry name" value="Nucleotidylyl transferase"/>
    <property type="match status" value="1"/>
</dbReference>
<comment type="caution">
    <text evidence="12">The sequence shown here is derived from an EMBL/GenBank/DDBJ whole genome shotgun (WGS) entry which is preliminary data.</text>
</comment>
<keyword evidence="3 10" id="KW-0662">Pyridine nucleotide biosynthesis</keyword>
<evidence type="ECO:0000256" key="10">
    <source>
        <dbReference type="HAMAP-Rule" id="MF_00244"/>
    </source>
</evidence>
<feature type="domain" description="Cytidyltransferase-like" evidence="11">
    <location>
        <begin position="6"/>
        <end position="175"/>
    </location>
</feature>
<evidence type="ECO:0000256" key="1">
    <source>
        <dbReference type="ARBA" id="ARBA00002324"/>
    </source>
</evidence>
<comment type="pathway">
    <text evidence="2 10">Cofactor biosynthesis; NAD(+) biosynthesis; deamido-NAD(+) from nicotinate D-ribonucleotide: step 1/1.</text>
</comment>
<dbReference type="RefSeq" id="WP_208428767.1">
    <property type="nucleotide sequence ID" value="NZ_JAEPRJ010000001.1"/>
</dbReference>
<dbReference type="PANTHER" id="PTHR39321:SF3">
    <property type="entry name" value="PHOSPHOPANTETHEINE ADENYLYLTRANSFERASE"/>
    <property type="match status" value="1"/>
</dbReference>
<organism evidence="12 13">
    <name type="scientific">Catonella massiliensis</name>
    <dbReference type="NCBI Taxonomy" id="2799636"/>
    <lineage>
        <taxon>Bacteria</taxon>
        <taxon>Bacillati</taxon>
        <taxon>Bacillota</taxon>
        <taxon>Clostridia</taxon>
        <taxon>Lachnospirales</taxon>
        <taxon>Lachnospiraceae</taxon>
        <taxon>Catonella</taxon>
    </lineage>
</organism>
<dbReference type="PANTHER" id="PTHR39321">
    <property type="entry name" value="NICOTINATE-NUCLEOTIDE ADENYLYLTRANSFERASE-RELATED"/>
    <property type="match status" value="1"/>
</dbReference>
<accession>A0ABS1IZF5</accession>
<dbReference type="GO" id="GO:0016779">
    <property type="term" value="F:nucleotidyltransferase activity"/>
    <property type="evidence" value="ECO:0007669"/>
    <property type="project" value="UniProtKB-KW"/>
</dbReference>
<dbReference type="EMBL" id="JAEPRJ010000001">
    <property type="protein sequence ID" value="MBK5897273.1"/>
    <property type="molecule type" value="Genomic_DNA"/>
</dbReference>
<evidence type="ECO:0000256" key="7">
    <source>
        <dbReference type="ARBA" id="ARBA00022840"/>
    </source>
</evidence>
<keyword evidence="13" id="KW-1185">Reference proteome</keyword>
<dbReference type="InterPro" id="IPR014729">
    <property type="entry name" value="Rossmann-like_a/b/a_fold"/>
</dbReference>
<evidence type="ECO:0000256" key="6">
    <source>
        <dbReference type="ARBA" id="ARBA00022741"/>
    </source>
</evidence>
<dbReference type="NCBIfam" id="TIGR00482">
    <property type="entry name" value="nicotinate (nicotinamide) nucleotide adenylyltransferase"/>
    <property type="match status" value="1"/>
</dbReference>
<evidence type="ECO:0000256" key="5">
    <source>
        <dbReference type="ARBA" id="ARBA00022695"/>
    </source>
</evidence>
<keyword evidence="6 10" id="KW-0547">Nucleotide-binding</keyword>
<evidence type="ECO:0000256" key="3">
    <source>
        <dbReference type="ARBA" id="ARBA00022642"/>
    </source>
</evidence>
<evidence type="ECO:0000313" key="13">
    <source>
        <dbReference type="Proteomes" id="UP000604730"/>
    </source>
</evidence>
<proteinExistence type="inferred from homology"/>
<evidence type="ECO:0000256" key="8">
    <source>
        <dbReference type="ARBA" id="ARBA00023027"/>
    </source>
</evidence>
<keyword evidence="8 10" id="KW-0520">NAD</keyword>
<gene>
    <name evidence="10 12" type="primary">nadD</name>
    <name evidence="12" type="ORF">JJN12_05650</name>
</gene>
<keyword evidence="5 10" id="KW-0548">Nucleotidyltransferase</keyword>
<dbReference type="InterPro" id="IPR005248">
    <property type="entry name" value="NadD/NMNAT"/>
</dbReference>
<comment type="similarity">
    <text evidence="10">Belongs to the NadD family.</text>
</comment>
<dbReference type="Gene3D" id="3.40.50.620">
    <property type="entry name" value="HUPs"/>
    <property type="match status" value="1"/>
</dbReference>
<evidence type="ECO:0000259" key="11">
    <source>
        <dbReference type="Pfam" id="PF01467"/>
    </source>
</evidence>
<comment type="function">
    <text evidence="1 10">Catalyzes the reversible adenylation of nicotinate mononucleotide (NaMN) to nicotinic acid adenine dinucleotide (NaAD).</text>
</comment>
<evidence type="ECO:0000256" key="2">
    <source>
        <dbReference type="ARBA" id="ARBA00005019"/>
    </source>
</evidence>
<evidence type="ECO:0000256" key="9">
    <source>
        <dbReference type="ARBA" id="ARBA00048721"/>
    </source>
</evidence>
<comment type="catalytic activity">
    <reaction evidence="9 10">
        <text>nicotinate beta-D-ribonucleotide + ATP + H(+) = deamido-NAD(+) + diphosphate</text>
        <dbReference type="Rhea" id="RHEA:22860"/>
        <dbReference type="ChEBI" id="CHEBI:15378"/>
        <dbReference type="ChEBI" id="CHEBI:30616"/>
        <dbReference type="ChEBI" id="CHEBI:33019"/>
        <dbReference type="ChEBI" id="CHEBI:57502"/>
        <dbReference type="ChEBI" id="CHEBI:58437"/>
        <dbReference type="EC" id="2.7.7.18"/>
    </reaction>
</comment>
<dbReference type="HAMAP" id="MF_00244">
    <property type="entry name" value="NaMN_adenylyltr"/>
    <property type="match status" value="1"/>
</dbReference>
<dbReference type="CDD" id="cd02165">
    <property type="entry name" value="NMNAT"/>
    <property type="match status" value="1"/>
</dbReference>
<reference evidence="12 13" key="1">
    <citation type="submission" date="2021-01" db="EMBL/GenBank/DDBJ databases">
        <title>Isolation and description of Catonella massiliensis sp. nov., a novel Catonella species, isolated from a stable periodontitis subject.</title>
        <authorList>
            <person name="Antezack A."/>
            <person name="Boxberger M."/>
            <person name="La Scola B."/>
            <person name="Monnet-Corti V."/>
        </authorList>
    </citation>
    <scope>NUCLEOTIDE SEQUENCE [LARGE SCALE GENOMIC DNA]</scope>
    <source>
        <strain evidence="12 13">Marseille-Q4567</strain>
    </source>
</reference>
<keyword evidence="4 10" id="KW-0808">Transferase</keyword>
<sequence>MKKIGIFGGTFNPIHNTHIDMANAALKEGGLDEVWVMPAKVPPHKLGMKIVADIHRFEMVKLALIGEKNIFPSDYELVRDRVSYTSDTLISLKKDFPGDEFTLIIGGDSVLYLEDWHEPQIIFDNADILYISRIGSESDKCLSHIDNVLKKRFTNVRMKEVRFRATSVSSTEIRKLISEGIKDASLLGISDKVMQYILTNNLYKEEVHG</sequence>
<evidence type="ECO:0000256" key="4">
    <source>
        <dbReference type="ARBA" id="ARBA00022679"/>
    </source>
</evidence>
<dbReference type="EC" id="2.7.7.18" evidence="10"/>
<dbReference type="InterPro" id="IPR004821">
    <property type="entry name" value="Cyt_trans-like"/>
</dbReference>